<name>A0ACC2PZ72_9HYME</name>
<organism evidence="1 2">
    <name type="scientific">Eretmocerus hayati</name>
    <dbReference type="NCBI Taxonomy" id="131215"/>
    <lineage>
        <taxon>Eukaryota</taxon>
        <taxon>Metazoa</taxon>
        <taxon>Ecdysozoa</taxon>
        <taxon>Arthropoda</taxon>
        <taxon>Hexapoda</taxon>
        <taxon>Insecta</taxon>
        <taxon>Pterygota</taxon>
        <taxon>Neoptera</taxon>
        <taxon>Endopterygota</taxon>
        <taxon>Hymenoptera</taxon>
        <taxon>Apocrita</taxon>
        <taxon>Proctotrupomorpha</taxon>
        <taxon>Chalcidoidea</taxon>
        <taxon>Aphelinidae</taxon>
        <taxon>Aphelininae</taxon>
        <taxon>Eretmocerus</taxon>
    </lineage>
</organism>
<accession>A0ACC2PZ72</accession>
<comment type="caution">
    <text evidence="1">The sequence shown here is derived from an EMBL/GenBank/DDBJ whole genome shotgun (WGS) entry which is preliminary data.</text>
</comment>
<reference evidence="1" key="1">
    <citation type="submission" date="2023-04" db="EMBL/GenBank/DDBJ databases">
        <title>A chromosome-level genome assembly of the parasitoid wasp Eretmocerus hayati.</title>
        <authorList>
            <person name="Zhong Y."/>
            <person name="Liu S."/>
            <person name="Liu Y."/>
        </authorList>
    </citation>
    <scope>NUCLEOTIDE SEQUENCE</scope>
    <source>
        <strain evidence="1">ZJU_SS_LIU_2023</strain>
    </source>
</reference>
<proteinExistence type="predicted"/>
<dbReference type="EMBL" id="CM056741">
    <property type="protein sequence ID" value="KAJ8687642.1"/>
    <property type="molecule type" value="Genomic_DNA"/>
</dbReference>
<protein>
    <submittedName>
        <fullName evidence="1">Uncharacterized protein</fullName>
    </submittedName>
</protein>
<sequence length="445" mass="50379">MSNQPQSSFDLNSQNYSLLIQNSGIQPNPQKNILVDHRTGKKLTPMTYGQLVQNLGPNVAAKTPPSFPEQKFVSMSDLVGQNVQPVLSKKTVQVSQQLGQIMFSLPSGQNFIASEETVENNDPDTFDVQAQNVSVSRNDGYDDYNLSQADTVLLDTQNDDLDGGLFDLDNHSNNEARHPDDNDLSRGSNEEKYDNVDETENFGVDDETSTVNGILHKAAASVIELSQDEHLHENCCRMCRRENRLLMQKVEALNQMLKEALDLLKQERSGDKEKQSETDKKEDTDDSVEMEVLMNLPVKTHEELVEFSTKIQSDGKLRRILTTELQDFKVKDDSAKTIHRMMGYLITDQCADGVVWTQPRGGSPKPTVCDMYIMKYVTWVIKKMFPGDEDVNNDLIEKFLMNWITRSSDRLRNAAKKKSSKKRTKQAPVERAAEGEKEKSDEDFE</sequence>
<dbReference type="Proteomes" id="UP001239111">
    <property type="component" value="Chromosome 1"/>
</dbReference>
<gene>
    <name evidence="1" type="ORF">QAD02_023436</name>
</gene>
<evidence type="ECO:0000313" key="2">
    <source>
        <dbReference type="Proteomes" id="UP001239111"/>
    </source>
</evidence>
<keyword evidence="2" id="KW-1185">Reference proteome</keyword>
<evidence type="ECO:0000313" key="1">
    <source>
        <dbReference type="EMBL" id="KAJ8687642.1"/>
    </source>
</evidence>